<gene>
    <name evidence="1" type="ORF">HCDG_01181</name>
</gene>
<organism evidence="1 2">
    <name type="scientific">Ajellomyces capsulatus (strain H143)</name>
    <name type="common">Darling's disease fungus</name>
    <name type="synonym">Histoplasma capsulatum</name>
    <dbReference type="NCBI Taxonomy" id="544712"/>
    <lineage>
        <taxon>Eukaryota</taxon>
        <taxon>Fungi</taxon>
        <taxon>Dikarya</taxon>
        <taxon>Ascomycota</taxon>
        <taxon>Pezizomycotina</taxon>
        <taxon>Eurotiomycetes</taxon>
        <taxon>Eurotiomycetidae</taxon>
        <taxon>Onygenales</taxon>
        <taxon>Ajellomycetaceae</taxon>
        <taxon>Histoplasma</taxon>
    </lineage>
</organism>
<dbReference type="Proteomes" id="UP000002624">
    <property type="component" value="Unassembled WGS sequence"/>
</dbReference>
<name>C6H399_AJECH</name>
<dbReference type="AlphaFoldDB" id="C6H399"/>
<protein>
    <submittedName>
        <fullName evidence="1">Uncharacterized protein</fullName>
    </submittedName>
</protein>
<dbReference type="HOGENOM" id="CLU_2249323_0_0_1"/>
<dbReference type="EMBL" id="GG692419">
    <property type="protein sequence ID" value="EER45602.1"/>
    <property type="molecule type" value="Genomic_DNA"/>
</dbReference>
<dbReference type="VEuPathDB" id="FungiDB:HCDG_01181"/>
<evidence type="ECO:0000313" key="2">
    <source>
        <dbReference type="Proteomes" id="UP000002624"/>
    </source>
</evidence>
<sequence length="104" mass="11823">MGTKHMEMPEQQADAQTHVPLHGIWEGGYLEDCAQEVVHKVVTLGSTRALPSHSCMEKDRYCPNLRSVYRVHNARGTEGYPAARQVLFYSNLIKTHTEIPRYLA</sequence>
<proteinExistence type="predicted"/>
<accession>C6H399</accession>
<evidence type="ECO:0000313" key="1">
    <source>
        <dbReference type="EMBL" id="EER45602.1"/>
    </source>
</evidence>
<reference evidence="2" key="1">
    <citation type="submission" date="2009-05" db="EMBL/GenBank/DDBJ databases">
        <title>The genome sequence of Ajellomyces capsulatus strain H143.</title>
        <authorList>
            <person name="Champion M."/>
            <person name="Cuomo C.A."/>
            <person name="Ma L.-J."/>
            <person name="Henn M.R."/>
            <person name="Sil A."/>
            <person name="Goldman B."/>
            <person name="Young S.K."/>
            <person name="Kodira C.D."/>
            <person name="Zeng Q."/>
            <person name="Koehrsen M."/>
            <person name="Alvarado L."/>
            <person name="Berlin A.M."/>
            <person name="Borenstein D."/>
            <person name="Chen Z."/>
            <person name="Engels R."/>
            <person name="Freedman E."/>
            <person name="Gellesch M."/>
            <person name="Goldberg J."/>
            <person name="Griggs A."/>
            <person name="Gujja S."/>
            <person name="Heiman D.I."/>
            <person name="Hepburn T.A."/>
            <person name="Howarth C."/>
            <person name="Jen D."/>
            <person name="Larson L."/>
            <person name="Lewis B."/>
            <person name="Mehta T."/>
            <person name="Park D."/>
            <person name="Pearson M."/>
            <person name="Roberts A."/>
            <person name="Saif S."/>
            <person name="Shea T.D."/>
            <person name="Shenoy N."/>
            <person name="Sisk P."/>
            <person name="Stolte C."/>
            <person name="Sykes S."/>
            <person name="Walk T."/>
            <person name="White J."/>
            <person name="Yandava C."/>
            <person name="Klein B."/>
            <person name="McEwen J.G."/>
            <person name="Puccia R."/>
            <person name="Goldman G.H."/>
            <person name="Felipe M.S."/>
            <person name="Nino-Vega G."/>
            <person name="San-Blas G."/>
            <person name="Taylor J.W."/>
            <person name="Mendoza L."/>
            <person name="Galagan J.E."/>
            <person name="Nusbaum C."/>
            <person name="Birren B.W."/>
        </authorList>
    </citation>
    <scope>NUCLEOTIDE SEQUENCE [LARGE SCALE GENOMIC DNA]</scope>
    <source>
        <strain evidence="2">H143</strain>
    </source>
</reference>